<feature type="region of interest" description="Disordered" evidence="5">
    <location>
        <begin position="1"/>
        <end position="22"/>
    </location>
</feature>
<dbReference type="AlphaFoldDB" id="A0A9W9A6L8"/>
<keyword evidence="8" id="KW-1185">Reference proteome</keyword>
<dbReference type="Proteomes" id="UP001150266">
    <property type="component" value="Unassembled WGS sequence"/>
</dbReference>
<dbReference type="Gene3D" id="2.40.50.140">
    <property type="entry name" value="Nucleic acid-binding proteins"/>
    <property type="match status" value="3"/>
</dbReference>
<sequence>MKRPAPEINAEGSRKRSKITSSDSHFYGSDLFDFPEHQRYIGSILPDQNIDERPGYIVGKIFLKYPESEKNIRLVIETEESELGKTVRLEMVFGKQCSQMLRRRGVKFPLSHDILLSLRGCTVVNSGYLSYGVIGKLKFTEKVLLKMLLPGRDSVVVDLWDLNTPRQSKSADSEWYDVPSERPTEEPVSVPETRKLSKKEKKRLRYQEYREKPASLDRTDADTNKTRLNTADAKSSNTVIPESDSPKLTPLQGKNTPVVKPEGPLGLRAGCRSADILYTPLSRATGVSGFYNVVGVVYSNSSVSQSCTGDHMCTLQLVDPDNRIRSDNSHLDAPVKVVCFAKFNSKWLPTVQEGDIVILHNVKASRFKTGSNLVGYHDKLQWMIYGRDGKFNHGIIPPDVPRETKTDRGLCHSPFLQSEDSALLDYCLKLRLWWNAVECKKNEFLGKMHQIGHHVLTPPQERRHRPWFLIKDATTNTVSNGYFNCIAEVVHTHRPDQACFEIYVTDYTSNDRCPTYNSAGWCPPGLAKSILRIELWDDAASFGPQIEVGDFYTFKNLRMREANNGYYEAKMKELKIAKLDVDDVGSTHSVLKGLLERRTKWAAKHKIEERLEKMKFTKIEDVEIRVCFNCIVEILHVDIPDGPGSAKVYTTDYTPNTLLSQPDVHVDDFNGLQQRVFKIVLRDSQAQKAKTLEKGEVYVFQSVFMKLFNKENVGDLGGDQRLIIRLLRSLPSHQVLIEEIENRKKLFCKSTATSADTKVDPQQLESSSVSIPNPNLRRSELSVLASPQSNPKFCSSVKQLQSHVGSVVLFRIPARVKCSKPRELWDYCRPYCEKCRKRIPPSQKACVACNDFDHEFISYKFNFNLLIEDEEGSEMPIAVLDEASFLIDLPRVNMARDKAALEEFQPCFEALAGNVLKYQDDHCAGNEDTQLKTPLVCMYGVRYEEKGKQICQLLAYKQLKADPLELESLH</sequence>
<dbReference type="PANTHER" id="PTHR14513:SF0">
    <property type="entry name" value="PROTECTION OF TELOMERES PROTEIN 1"/>
    <property type="match status" value="1"/>
</dbReference>
<reference evidence="7" key="1">
    <citation type="submission" date="2022-08" db="EMBL/GenBank/DDBJ databases">
        <title>A Global Phylogenomic Analysis of the Shiitake Genus Lentinula.</title>
        <authorList>
            <consortium name="DOE Joint Genome Institute"/>
            <person name="Sierra-Patev S."/>
            <person name="Min B."/>
            <person name="Naranjo-Ortiz M."/>
            <person name="Looney B."/>
            <person name="Konkel Z."/>
            <person name="Slot J.C."/>
            <person name="Sakamoto Y."/>
            <person name="Steenwyk J.L."/>
            <person name="Rokas A."/>
            <person name="Carro J."/>
            <person name="Camarero S."/>
            <person name="Ferreira P."/>
            <person name="Molpeceres G."/>
            <person name="Ruiz-Duenas F.J."/>
            <person name="Serrano A."/>
            <person name="Henrissat B."/>
            <person name="Drula E."/>
            <person name="Hughes K.W."/>
            <person name="Mata J.L."/>
            <person name="Ishikawa N.K."/>
            <person name="Vargas-Isla R."/>
            <person name="Ushijima S."/>
            <person name="Smith C.A."/>
            <person name="Ahrendt S."/>
            <person name="Andreopoulos W."/>
            <person name="He G."/>
            <person name="Labutti K."/>
            <person name="Lipzen A."/>
            <person name="Ng V."/>
            <person name="Riley R."/>
            <person name="Sandor L."/>
            <person name="Barry K."/>
            <person name="Martinez A.T."/>
            <person name="Xiao Y."/>
            <person name="Gibbons J.G."/>
            <person name="Terashima K."/>
            <person name="Grigoriev I.V."/>
            <person name="Hibbett D.S."/>
        </authorList>
    </citation>
    <scope>NUCLEOTIDE SEQUENCE</scope>
    <source>
        <strain evidence="7">JLM2183</strain>
    </source>
</reference>
<evidence type="ECO:0000313" key="8">
    <source>
        <dbReference type="Proteomes" id="UP001150266"/>
    </source>
</evidence>
<dbReference type="GO" id="GO:0098505">
    <property type="term" value="F:G-rich strand telomeric DNA binding"/>
    <property type="evidence" value="ECO:0007669"/>
    <property type="project" value="TreeGrafter"/>
</dbReference>
<keyword evidence="3" id="KW-0779">Telomere</keyword>
<protein>
    <recommendedName>
        <fullName evidence="6">Telomeric single stranded DNA binding POT1/Cdc13 domain-containing protein</fullName>
    </recommendedName>
</protein>
<dbReference type="InterPro" id="IPR011564">
    <property type="entry name" value="Telomer_end-bd_POT1/Cdc13"/>
</dbReference>
<dbReference type="GO" id="GO:0032210">
    <property type="term" value="P:regulation of telomere maintenance via telomerase"/>
    <property type="evidence" value="ECO:0007669"/>
    <property type="project" value="TreeGrafter"/>
</dbReference>
<feature type="compositionally biased region" description="Polar residues" evidence="5">
    <location>
        <begin position="231"/>
        <end position="240"/>
    </location>
</feature>
<name>A0A9W9A6L8_9AGAR</name>
<feature type="region of interest" description="Disordered" evidence="5">
    <location>
        <begin position="167"/>
        <end position="204"/>
    </location>
</feature>
<dbReference type="PANTHER" id="PTHR14513">
    <property type="entry name" value="PROTECTION OF TELOMERES 1"/>
    <property type="match status" value="1"/>
</dbReference>
<dbReference type="SUPFAM" id="SSF50249">
    <property type="entry name" value="Nucleic acid-binding proteins"/>
    <property type="match status" value="2"/>
</dbReference>
<keyword evidence="2" id="KW-0158">Chromosome</keyword>
<keyword evidence="4" id="KW-0238">DNA-binding</keyword>
<comment type="caution">
    <text evidence="7">The sequence shown here is derived from an EMBL/GenBank/DDBJ whole genome shotgun (WGS) entry which is preliminary data.</text>
</comment>
<dbReference type="GO" id="GO:0000783">
    <property type="term" value="C:nuclear telomere cap complex"/>
    <property type="evidence" value="ECO:0007669"/>
    <property type="project" value="TreeGrafter"/>
</dbReference>
<dbReference type="OrthoDB" id="2186770at2759"/>
<evidence type="ECO:0000256" key="4">
    <source>
        <dbReference type="ARBA" id="ARBA00023125"/>
    </source>
</evidence>
<organism evidence="7 8">
    <name type="scientific">Lentinula aciculospora</name>
    <dbReference type="NCBI Taxonomy" id="153920"/>
    <lineage>
        <taxon>Eukaryota</taxon>
        <taxon>Fungi</taxon>
        <taxon>Dikarya</taxon>
        <taxon>Basidiomycota</taxon>
        <taxon>Agaricomycotina</taxon>
        <taxon>Agaricomycetes</taxon>
        <taxon>Agaricomycetidae</taxon>
        <taxon>Agaricales</taxon>
        <taxon>Marasmiineae</taxon>
        <taxon>Omphalotaceae</taxon>
        <taxon>Lentinula</taxon>
    </lineage>
</organism>
<dbReference type="InterPro" id="IPR012340">
    <property type="entry name" value="NA-bd_OB-fold"/>
</dbReference>
<dbReference type="GO" id="GO:0010521">
    <property type="term" value="F:telomerase inhibitor activity"/>
    <property type="evidence" value="ECO:0007669"/>
    <property type="project" value="TreeGrafter"/>
</dbReference>
<dbReference type="GO" id="GO:0016233">
    <property type="term" value="P:telomere capping"/>
    <property type="evidence" value="ECO:0007669"/>
    <property type="project" value="TreeGrafter"/>
</dbReference>
<gene>
    <name evidence="7" type="ORF">J3R30DRAFT_3501842</name>
</gene>
<accession>A0A9W9A6L8</accession>
<proteinExistence type="predicted"/>
<evidence type="ECO:0000313" key="7">
    <source>
        <dbReference type="EMBL" id="KAJ4475680.1"/>
    </source>
</evidence>
<dbReference type="InterPro" id="IPR028389">
    <property type="entry name" value="POT1"/>
</dbReference>
<evidence type="ECO:0000256" key="2">
    <source>
        <dbReference type="ARBA" id="ARBA00022454"/>
    </source>
</evidence>
<evidence type="ECO:0000259" key="6">
    <source>
        <dbReference type="Pfam" id="PF02765"/>
    </source>
</evidence>
<feature type="region of interest" description="Disordered" evidence="5">
    <location>
        <begin position="231"/>
        <end position="262"/>
    </location>
</feature>
<evidence type="ECO:0000256" key="5">
    <source>
        <dbReference type="SAM" id="MobiDB-lite"/>
    </source>
</evidence>
<evidence type="ECO:0000256" key="1">
    <source>
        <dbReference type="ARBA" id="ARBA00004574"/>
    </source>
</evidence>
<feature type="domain" description="Telomeric single stranded DNA binding POT1/Cdc13" evidence="6">
    <location>
        <begin position="279"/>
        <end position="387"/>
    </location>
</feature>
<dbReference type="Pfam" id="PF02765">
    <property type="entry name" value="POT1"/>
    <property type="match status" value="1"/>
</dbReference>
<comment type="subcellular location">
    <subcellularLocation>
        <location evidence="1">Chromosome</location>
        <location evidence="1">Telomere</location>
    </subcellularLocation>
</comment>
<dbReference type="EMBL" id="JAOTPV010000014">
    <property type="protein sequence ID" value="KAJ4475680.1"/>
    <property type="molecule type" value="Genomic_DNA"/>
</dbReference>
<evidence type="ECO:0000256" key="3">
    <source>
        <dbReference type="ARBA" id="ARBA00022895"/>
    </source>
</evidence>